<evidence type="ECO:0000313" key="5">
    <source>
        <dbReference type="EMBL" id="PNR99422.1"/>
    </source>
</evidence>
<dbReference type="InterPro" id="IPR050642">
    <property type="entry name" value="PDH_E1_Alpha_Subunit"/>
</dbReference>
<dbReference type="Pfam" id="PF00676">
    <property type="entry name" value="E1_dh"/>
    <property type="match status" value="1"/>
</dbReference>
<feature type="domain" description="Dehydrogenase E1 component" evidence="4">
    <location>
        <begin position="12"/>
        <end position="315"/>
    </location>
</feature>
<evidence type="ECO:0000259" key="4">
    <source>
        <dbReference type="Pfam" id="PF00676"/>
    </source>
</evidence>
<evidence type="ECO:0000256" key="3">
    <source>
        <dbReference type="ARBA" id="ARBA00023052"/>
    </source>
</evidence>
<organism evidence="5 6">
    <name type="scientific">Petrotoga mexicana DSM 14811</name>
    <dbReference type="NCBI Taxonomy" id="1122954"/>
    <lineage>
        <taxon>Bacteria</taxon>
        <taxon>Thermotogati</taxon>
        <taxon>Thermotogota</taxon>
        <taxon>Thermotogae</taxon>
        <taxon>Petrotogales</taxon>
        <taxon>Petrotogaceae</taxon>
        <taxon>Petrotoga</taxon>
    </lineage>
</organism>
<proteinExistence type="predicted"/>
<evidence type="ECO:0000256" key="1">
    <source>
        <dbReference type="ARBA" id="ARBA00001964"/>
    </source>
</evidence>
<dbReference type="PANTHER" id="PTHR11516:SF60">
    <property type="entry name" value="PYRUVATE DEHYDROGENASE E1 COMPONENT SUBUNIT ALPHA"/>
    <property type="match status" value="1"/>
</dbReference>
<dbReference type="PANTHER" id="PTHR11516">
    <property type="entry name" value="PYRUVATE DEHYDROGENASE E1 COMPONENT, ALPHA SUBUNIT BACTERIAL AND ORGANELLAR"/>
    <property type="match status" value="1"/>
</dbReference>
<comment type="cofactor">
    <cofactor evidence="1">
        <name>thiamine diphosphate</name>
        <dbReference type="ChEBI" id="CHEBI:58937"/>
    </cofactor>
</comment>
<keyword evidence="3" id="KW-0786">Thiamine pyrophosphate</keyword>
<dbReference type="EMBL" id="AZRN01000021">
    <property type="protein sequence ID" value="PNR99422.1"/>
    <property type="molecule type" value="Genomic_DNA"/>
</dbReference>
<dbReference type="AlphaFoldDB" id="A0A2K1P9E8"/>
<dbReference type="RefSeq" id="WP_103077050.1">
    <property type="nucleotide sequence ID" value="NZ_AZRN01000021.1"/>
</dbReference>
<dbReference type="GO" id="GO:0004739">
    <property type="term" value="F:pyruvate dehydrogenase (acetyl-transferring) activity"/>
    <property type="evidence" value="ECO:0007669"/>
    <property type="project" value="TreeGrafter"/>
</dbReference>
<name>A0A2K1P9E8_9BACT</name>
<comment type="caution">
    <text evidence="5">The sequence shown here is derived from an EMBL/GenBank/DDBJ whole genome shotgun (WGS) entry which is preliminary data.</text>
</comment>
<accession>A0A2K1P9E8</accession>
<keyword evidence="2" id="KW-0560">Oxidoreductase</keyword>
<evidence type="ECO:0000256" key="2">
    <source>
        <dbReference type="ARBA" id="ARBA00023002"/>
    </source>
</evidence>
<dbReference type="Gene3D" id="3.40.50.970">
    <property type="match status" value="1"/>
</dbReference>
<protein>
    <submittedName>
        <fullName evidence="5">Acetoin:2,6-dichlorophenolindophenol oxidoreductase subunit alpha</fullName>
    </submittedName>
</protein>
<sequence>MLKSSDLLWMYEKMLLLRETEEKAVELSFKGEIGTLLSGSGQEAIPVGICKNLLPEDHYAPSHRGISTVLAKGGDPKYLFAELFGKPAGYCKGKGGEMHIADFKDGMIGMNGIVGAAIPIATGSAFAQKKKNLNTVTVCAFGDGASNQGVFHEALNMASIWKLPIVYVCENNQYAMTTPVSYALSVENISDRAKSYSIPGVTVDGNDVLAVYEAVHEAVERARKGEGPTLIECKTYRKYGHHAGAGNDEQMGWGYRPKTEEAYWKSRDPILLFEDYLMAKAVLTESKIKLVREKVKKEIEEAVEFARKAENPKPEDALEDLFA</sequence>
<dbReference type="InterPro" id="IPR001017">
    <property type="entry name" value="DH_E1"/>
</dbReference>
<keyword evidence="6" id="KW-1185">Reference proteome</keyword>
<dbReference type="InterPro" id="IPR029061">
    <property type="entry name" value="THDP-binding"/>
</dbReference>
<dbReference type="SUPFAM" id="SSF52518">
    <property type="entry name" value="Thiamin diphosphate-binding fold (THDP-binding)"/>
    <property type="match status" value="1"/>
</dbReference>
<gene>
    <name evidence="5" type="ORF">X927_05445</name>
</gene>
<dbReference type="Proteomes" id="UP000236604">
    <property type="component" value="Unassembled WGS sequence"/>
</dbReference>
<evidence type="ECO:0000313" key="6">
    <source>
        <dbReference type="Proteomes" id="UP000236604"/>
    </source>
</evidence>
<dbReference type="GO" id="GO:0006086">
    <property type="term" value="P:pyruvate decarboxylation to acetyl-CoA"/>
    <property type="evidence" value="ECO:0007669"/>
    <property type="project" value="TreeGrafter"/>
</dbReference>
<dbReference type="CDD" id="cd02000">
    <property type="entry name" value="TPP_E1_PDC_ADC_BCADC"/>
    <property type="match status" value="1"/>
</dbReference>
<reference evidence="5 6" key="1">
    <citation type="submission" date="2013-12" db="EMBL/GenBank/DDBJ databases">
        <title>Comparative genomics of Petrotoga isolates.</title>
        <authorList>
            <person name="Nesbo C.L."/>
            <person name="Charchuk R."/>
            <person name="Chow K."/>
        </authorList>
    </citation>
    <scope>NUCLEOTIDE SEQUENCE [LARGE SCALE GENOMIC DNA]</scope>
    <source>
        <strain evidence="5 6">DSM 14811</strain>
    </source>
</reference>